<evidence type="ECO:0000313" key="2">
    <source>
        <dbReference type="EMBL" id="CDJ63039.1"/>
    </source>
</evidence>
<dbReference type="RefSeq" id="XP_013440401.1">
    <property type="nucleotide sequence ID" value="XM_013584947.1"/>
</dbReference>
<dbReference type="VEuPathDB" id="ToxoDB:ENH_00032250"/>
<dbReference type="AlphaFoldDB" id="U6MKS2"/>
<accession>U6MKS2</accession>
<proteinExistence type="predicted"/>
<evidence type="ECO:0000313" key="3">
    <source>
        <dbReference type="Proteomes" id="UP000030754"/>
    </source>
</evidence>
<gene>
    <name evidence="2" type="ORF">ENH_00032250</name>
</gene>
<sequence>MNNSMNNSINSNANITSSDSGNSKSSSIRGIPASAAAAYEEGLQCYSEAVKHYKAAASTDAAVCLLLRIAAAREKEKTPESAEAAAAAYEDALHLRSASGKQQETAEVYKHYICMLALRSSFLGSPEFAAGAAAVDAFKHGDAAAAAAALESPVFRLLLPPVASLAARMAAEARERCSSSASNPIGEVGIGAEAIDALLTG</sequence>
<reference evidence="2" key="1">
    <citation type="submission" date="2013-10" db="EMBL/GenBank/DDBJ databases">
        <title>Genomic analysis of the causative agents of coccidiosis in chickens.</title>
        <authorList>
            <person name="Reid A.J."/>
            <person name="Blake D."/>
            <person name="Billington K."/>
            <person name="Browne H."/>
            <person name="Dunn M."/>
            <person name="Hung S."/>
            <person name="Kawahara F."/>
            <person name="Miranda-Saavedra D."/>
            <person name="Mourier T."/>
            <person name="Nagra H."/>
            <person name="Otto T.D."/>
            <person name="Rawlings N."/>
            <person name="Sanchez A."/>
            <person name="Sanders M."/>
            <person name="Subramaniam C."/>
            <person name="Tay Y."/>
            <person name="Dear P."/>
            <person name="Doerig C."/>
            <person name="Gruber A."/>
            <person name="Parkinson J."/>
            <person name="Shirley M."/>
            <person name="Wan K.L."/>
            <person name="Berriman M."/>
            <person name="Tomley F."/>
            <person name="Pain A."/>
        </authorList>
    </citation>
    <scope>NUCLEOTIDE SEQUENCE [LARGE SCALE GENOMIC DNA]</scope>
    <source>
        <strain evidence="2">Houghton</strain>
    </source>
</reference>
<dbReference type="GeneID" id="25473389"/>
<keyword evidence="3" id="KW-1185">Reference proteome</keyword>
<feature type="region of interest" description="Disordered" evidence="1">
    <location>
        <begin position="1"/>
        <end position="26"/>
    </location>
</feature>
<reference evidence="2" key="2">
    <citation type="submission" date="2013-10" db="EMBL/GenBank/DDBJ databases">
        <authorList>
            <person name="Aslett M."/>
        </authorList>
    </citation>
    <scope>NUCLEOTIDE SEQUENCE [LARGE SCALE GENOMIC DNA]</scope>
    <source>
        <strain evidence="2">Houghton</strain>
    </source>
</reference>
<dbReference type="Proteomes" id="UP000030754">
    <property type="component" value="Unassembled WGS sequence"/>
</dbReference>
<evidence type="ECO:0000256" key="1">
    <source>
        <dbReference type="SAM" id="MobiDB-lite"/>
    </source>
</evidence>
<organism evidence="2 3">
    <name type="scientific">Eimeria necatrix</name>
    <dbReference type="NCBI Taxonomy" id="51315"/>
    <lineage>
        <taxon>Eukaryota</taxon>
        <taxon>Sar</taxon>
        <taxon>Alveolata</taxon>
        <taxon>Apicomplexa</taxon>
        <taxon>Conoidasida</taxon>
        <taxon>Coccidia</taxon>
        <taxon>Eucoccidiorida</taxon>
        <taxon>Eimeriorina</taxon>
        <taxon>Eimeriidae</taxon>
        <taxon>Eimeria</taxon>
    </lineage>
</organism>
<dbReference type="EMBL" id="HG722689">
    <property type="protein sequence ID" value="CDJ63039.1"/>
    <property type="molecule type" value="Genomic_DNA"/>
</dbReference>
<dbReference type="OrthoDB" id="347218at2759"/>
<protein>
    <submittedName>
        <fullName evidence="2">Uncharacterized protein</fullName>
    </submittedName>
</protein>
<name>U6MKS2_9EIME</name>